<dbReference type="Pfam" id="PF12874">
    <property type="entry name" value="zf-met"/>
    <property type="match status" value="2"/>
</dbReference>
<evidence type="ECO:0000256" key="6">
    <source>
        <dbReference type="ARBA" id="ARBA00023242"/>
    </source>
</evidence>
<keyword evidence="3" id="KW-0677">Repeat</keyword>
<dbReference type="SMART" id="SM00451">
    <property type="entry name" value="ZnF_U1"/>
    <property type="match status" value="2"/>
</dbReference>
<keyword evidence="4" id="KW-0863">Zinc-finger</keyword>
<dbReference type="InterPro" id="IPR051868">
    <property type="entry name" value="ZN346_ZMAT4"/>
</dbReference>
<evidence type="ECO:0000256" key="2">
    <source>
        <dbReference type="ARBA" id="ARBA00022723"/>
    </source>
</evidence>
<comment type="subcellular location">
    <subcellularLocation>
        <location evidence="1">Nucleus</location>
    </subcellularLocation>
</comment>
<dbReference type="AlphaFoldDB" id="A0AAD4JAS0"/>
<evidence type="ECO:0000256" key="7">
    <source>
        <dbReference type="SAM" id="MobiDB-lite"/>
    </source>
</evidence>
<keyword evidence="5" id="KW-0862">Zinc</keyword>
<organism evidence="9 10">
    <name type="scientific">Perilla frutescens var. hirtella</name>
    <name type="common">Perilla citriodora</name>
    <name type="synonym">Perilla setoyensis</name>
    <dbReference type="NCBI Taxonomy" id="608512"/>
    <lineage>
        <taxon>Eukaryota</taxon>
        <taxon>Viridiplantae</taxon>
        <taxon>Streptophyta</taxon>
        <taxon>Embryophyta</taxon>
        <taxon>Tracheophyta</taxon>
        <taxon>Spermatophyta</taxon>
        <taxon>Magnoliopsida</taxon>
        <taxon>eudicotyledons</taxon>
        <taxon>Gunneridae</taxon>
        <taxon>Pentapetalae</taxon>
        <taxon>asterids</taxon>
        <taxon>lamiids</taxon>
        <taxon>Lamiales</taxon>
        <taxon>Lamiaceae</taxon>
        <taxon>Nepetoideae</taxon>
        <taxon>Elsholtzieae</taxon>
        <taxon>Perilla</taxon>
    </lineage>
</organism>
<comment type="caution">
    <text evidence="9">The sequence shown here is derived from an EMBL/GenBank/DDBJ whole genome shotgun (WGS) entry which is preliminary data.</text>
</comment>
<dbReference type="GO" id="GO:0005634">
    <property type="term" value="C:nucleus"/>
    <property type="evidence" value="ECO:0007669"/>
    <property type="project" value="UniProtKB-SubCell"/>
</dbReference>
<dbReference type="Proteomes" id="UP001190926">
    <property type="component" value="Unassembled WGS sequence"/>
</dbReference>
<proteinExistence type="predicted"/>
<sequence>MDYSNWPQIQQNPNPNSDFSLQHAPNQSIGYTPNQIPDPYQQPSSIDSHSALFLPPQPRPPGVDPPYVAPPVAVNYVQQPICYEAQQGADAAAAAAASSAAYYPDPNVNWLAAIPQYDPTLYTAGVVSTPNPVIQPQWIPTWKKGPKKTKIVQSAWCEVCKIDCNSKGVLDQHKLGKKHLKNLQKLQAATLTISAPIVAAPISAVAVEPPTVIAAPPASTATSTILPVPIPVTAPASTHAPIIGPQERSEISKLNKVKKSRKKAAARTEDLETKRRKVLEGGAAVTAVRACHICNVVCNSDTVYNYHIAGQKHAMMAKKYALRA</sequence>
<dbReference type="GO" id="GO:0003676">
    <property type="term" value="F:nucleic acid binding"/>
    <property type="evidence" value="ECO:0007669"/>
    <property type="project" value="InterPro"/>
</dbReference>
<feature type="domain" description="U1-type" evidence="8">
    <location>
        <begin position="286"/>
        <end position="320"/>
    </location>
</feature>
<keyword evidence="10" id="KW-1185">Reference proteome</keyword>
<dbReference type="EMBL" id="SDAM02000099">
    <property type="protein sequence ID" value="KAH6830360.1"/>
    <property type="molecule type" value="Genomic_DNA"/>
</dbReference>
<dbReference type="InterPro" id="IPR013087">
    <property type="entry name" value="Znf_C2H2_type"/>
</dbReference>
<feature type="compositionally biased region" description="Low complexity" evidence="7">
    <location>
        <begin position="7"/>
        <end position="16"/>
    </location>
</feature>
<dbReference type="SUPFAM" id="SSF57667">
    <property type="entry name" value="beta-beta-alpha zinc fingers"/>
    <property type="match status" value="2"/>
</dbReference>
<evidence type="ECO:0000256" key="5">
    <source>
        <dbReference type="ARBA" id="ARBA00022833"/>
    </source>
</evidence>
<keyword evidence="6" id="KW-0539">Nucleus</keyword>
<feature type="domain" description="U1-type" evidence="8">
    <location>
        <begin position="152"/>
        <end position="186"/>
    </location>
</feature>
<protein>
    <recommendedName>
        <fullName evidence="8">U1-type domain-containing protein</fullName>
    </recommendedName>
</protein>
<accession>A0AAD4JAS0</accession>
<reference evidence="9 10" key="1">
    <citation type="journal article" date="2021" name="Nat. Commun.">
        <title>Incipient diploidization of the medicinal plant Perilla within 10,000 years.</title>
        <authorList>
            <person name="Zhang Y."/>
            <person name="Shen Q."/>
            <person name="Leng L."/>
            <person name="Zhang D."/>
            <person name="Chen S."/>
            <person name="Shi Y."/>
            <person name="Ning Z."/>
            <person name="Chen S."/>
        </authorList>
    </citation>
    <scope>NUCLEOTIDE SEQUENCE [LARGE SCALE GENOMIC DNA]</scope>
    <source>
        <strain evidence="10">cv. PC099</strain>
    </source>
</reference>
<evidence type="ECO:0000313" key="10">
    <source>
        <dbReference type="Proteomes" id="UP001190926"/>
    </source>
</evidence>
<name>A0AAD4JAS0_PERFH</name>
<dbReference type="InterPro" id="IPR036236">
    <property type="entry name" value="Znf_C2H2_sf"/>
</dbReference>
<evidence type="ECO:0000256" key="3">
    <source>
        <dbReference type="ARBA" id="ARBA00022737"/>
    </source>
</evidence>
<dbReference type="PANTHER" id="PTHR46144">
    <property type="entry name" value="ZINC FINGER PROTEIN 385B-LIKE"/>
    <property type="match status" value="1"/>
</dbReference>
<evidence type="ECO:0000256" key="4">
    <source>
        <dbReference type="ARBA" id="ARBA00022771"/>
    </source>
</evidence>
<dbReference type="InterPro" id="IPR003604">
    <property type="entry name" value="Matrin/U1-like-C_Znf_C2H2"/>
</dbReference>
<evidence type="ECO:0000259" key="8">
    <source>
        <dbReference type="SMART" id="SM00451"/>
    </source>
</evidence>
<dbReference type="PANTHER" id="PTHR46144:SF6">
    <property type="entry name" value="C2H2-TYPE DOMAIN-CONTAINING PROTEIN"/>
    <property type="match status" value="1"/>
</dbReference>
<feature type="compositionally biased region" description="Polar residues" evidence="7">
    <location>
        <begin position="17"/>
        <end position="48"/>
    </location>
</feature>
<evidence type="ECO:0000313" key="9">
    <source>
        <dbReference type="EMBL" id="KAH6830360.1"/>
    </source>
</evidence>
<feature type="region of interest" description="Disordered" evidence="7">
    <location>
        <begin position="1"/>
        <end position="63"/>
    </location>
</feature>
<dbReference type="GO" id="GO:0008270">
    <property type="term" value="F:zinc ion binding"/>
    <property type="evidence" value="ECO:0007669"/>
    <property type="project" value="UniProtKB-KW"/>
</dbReference>
<keyword evidence="2" id="KW-0479">Metal-binding</keyword>
<evidence type="ECO:0000256" key="1">
    <source>
        <dbReference type="ARBA" id="ARBA00004123"/>
    </source>
</evidence>
<gene>
    <name evidence="9" type="ORF">C2S53_007526</name>
</gene>
<dbReference type="Gene3D" id="3.30.160.60">
    <property type="entry name" value="Classic Zinc Finger"/>
    <property type="match status" value="2"/>
</dbReference>